<organism evidence="1 2">
    <name type="scientific">Mycena citricolor</name>
    <dbReference type="NCBI Taxonomy" id="2018698"/>
    <lineage>
        <taxon>Eukaryota</taxon>
        <taxon>Fungi</taxon>
        <taxon>Dikarya</taxon>
        <taxon>Basidiomycota</taxon>
        <taxon>Agaricomycotina</taxon>
        <taxon>Agaricomycetes</taxon>
        <taxon>Agaricomycetidae</taxon>
        <taxon>Agaricales</taxon>
        <taxon>Marasmiineae</taxon>
        <taxon>Mycenaceae</taxon>
        <taxon>Mycena</taxon>
    </lineage>
</organism>
<comment type="caution">
    <text evidence="1">The sequence shown here is derived from an EMBL/GenBank/DDBJ whole genome shotgun (WGS) entry which is preliminary data.</text>
</comment>
<dbReference type="EMBL" id="CAVNYO010000028">
    <property type="protein sequence ID" value="CAK5262924.1"/>
    <property type="molecule type" value="Genomic_DNA"/>
</dbReference>
<protein>
    <submittedName>
        <fullName evidence="1">Uncharacterized protein</fullName>
    </submittedName>
</protein>
<name>A0AAD2GVE8_9AGAR</name>
<proteinExistence type="predicted"/>
<accession>A0AAD2GVE8</accession>
<evidence type="ECO:0000313" key="2">
    <source>
        <dbReference type="Proteomes" id="UP001295794"/>
    </source>
</evidence>
<evidence type="ECO:0000313" key="1">
    <source>
        <dbReference type="EMBL" id="CAK5262924.1"/>
    </source>
</evidence>
<gene>
    <name evidence="1" type="ORF">MYCIT1_LOCUS2006</name>
</gene>
<reference evidence="1" key="1">
    <citation type="submission" date="2023-11" db="EMBL/GenBank/DDBJ databases">
        <authorList>
            <person name="De Vega J J."/>
            <person name="De Vega J J."/>
        </authorList>
    </citation>
    <scope>NUCLEOTIDE SEQUENCE</scope>
</reference>
<dbReference type="Proteomes" id="UP001295794">
    <property type="component" value="Unassembled WGS sequence"/>
</dbReference>
<keyword evidence="2" id="KW-1185">Reference proteome</keyword>
<sequence length="306" mass="35213">MSPTTPRSPAHIVRGRNDLCLVKSTIPQNIARVIRPRKLRVHVQLVTNDCERRKEILGCAVQQYQLISLTQYRASSPKHLWVDCVECRLHIPRWYGAEYRVVDGSFESSSSLCKGCDAVELEGDDHIGKCQCAISGAIDLSNSNCPLHAARNRVIKDESFPDVFYLPTSRQDLRIAIHDIIMLWYKESFRKDLGPQDFRDPAYSTPEEVRRRNYHEAECRRVIDVLKRVMEYSEKVRFHLLWQVLEKLERLVQQFPDRDLPSGLLPPDITDVGRSVNGNVGRDNYIEGEPSESSYVTTICQRAFVN</sequence>
<dbReference type="AlphaFoldDB" id="A0AAD2GVE8"/>